<reference evidence="6 7" key="1">
    <citation type="submission" date="2017-06" db="EMBL/GenBank/DDBJ databases">
        <authorList>
            <person name="Kim H.J."/>
            <person name="Triplett B.A."/>
        </authorList>
    </citation>
    <scope>NUCLEOTIDE SEQUENCE [LARGE SCALE GENOMIC DNA]</scope>
    <source>
        <strain evidence="6">FRACA_ARgP5</strain>
    </source>
</reference>
<dbReference type="EMBL" id="FZMO01000003">
    <property type="protein sequence ID" value="SNQ45520.1"/>
    <property type="molecule type" value="Genomic_DNA"/>
</dbReference>
<keyword evidence="6" id="KW-0413">Isomerase</keyword>
<sequence length="264" mass="27901">MEGVVAERQPGAVTLRREGAVAVVTLDRPAAHNAFTVAMLRRLEELVAEVAADDDLHVLVLTGAGTRAFCAGADLGELIPQMTAGALDVGLPDPTRRFFSEFVKPIVAAVNGACLAGGLELLLGTDLRVAAEHAVFGLPEVRWGIVPGGGSHVRLPQQIGWPAAMRLLLTGEPVDAAEALRMGLVGEVVAAERVLPRAMELAATIAGNAPVAVRTAKEIAMRALANEPRFALEHALTARVLATRDAREGPAAFLEKRPPRYENR</sequence>
<evidence type="ECO:0000256" key="3">
    <source>
        <dbReference type="ARBA" id="ARBA00023709"/>
    </source>
</evidence>
<comment type="catalytic activity">
    <reaction evidence="4">
        <text>a 4-saturated-(3S)-3-hydroxyacyl-CoA = a (3E)-enoyl-CoA + H2O</text>
        <dbReference type="Rhea" id="RHEA:20724"/>
        <dbReference type="ChEBI" id="CHEBI:15377"/>
        <dbReference type="ChEBI" id="CHEBI:58521"/>
        <dbReference type="ChEBI" id="CHEBI:137480"/>
        <dbReference type="EC" id="4.2.1.17"/>
    </reaction>
</comment>
<keyword evidence="2" id="KW-0456">Lyase</keyword>
<evidence type="ECO:0000256" key="1">
    <source>
        <dbReference type="ARBA" id="ARBA00005254"/>
    </source>
</evidence>
<dbReference type="CDD" id="cd06558">
    <property type="entry name" value="crotonase-like"/>
    <property type="match status" value="1"/>
</dbReference>
<dbReference type="GO" id="GO:0004300">
    <property type="term" value="F:enoyl-CoA hydratase activity"/>
    <property type="evidence" value="ECO:0007669"/>
    <property type="project" value="UniProtKB-EC"/>
</dbReference>
<dbReference type="PANTHER" id="PTHR11941">
    <property type="entry name" value="ENOYL-COA HYDRATASE-RELATED"/>
    <property type="match status" value="1"/>
</dbReference>
<dbReference type="Gene3D" id="1.10.12.10">
    <property type="entry name" value="Lyase 2-enoyl-coa Hydratase, Chain A, domain 2"/>
    <property type="match status" value="1"/>
</dbReference>
<evidence type="ECO:0000313" key="6">
    <source>
        <dbReference type="EMBL" id="SNQ45520.1"/>
    </source>
</evidence>
<dbReference type="PANTHER" id="PTHR11941:SF54">
    <property type="entry name" value="ENOYL-COA HYDRATASE, MITOCHONDRIAL"/>
    <property type="match status" value="1"/>
</dbReference>
<comment type="similarity">
    <text evidence="1 5">Belongs to the enoyl-CoA hydratase/isomerase family.</text>
</comment>
<dbReference type="InterPro" id="IPR029045">
    <property type="entry name" value="ClpP/crotonase-like_dom_sf"/>
</dbReference>
<gene>
    <name evidence="6" type="primary">yngF</name>
    <name evidence="6" type="ORF">FRACA_1000020</name>
</gene>
<dbReference type="InterPro" id="IPR018376">
    <property type="entry name" value="Enoyl-CoA_hyd/isom_CS"/>
</dbReference>
<keyword evidence="7" id="KW-1185">Reference proteome</keyword>
<dbReference type="PROSITE" id="PS00166">
    <property type="entry name" value="ENOYL_COA_HYDRATASE"/>
    <property type="match status" value="1"/>
</dbReference>
<dbReference type="Proteomes" id="UP000234331">
    <property type="component" value="Unassembled WGS sequence"/>
</dbReference>
<dbReference type="Gene3D" id="3.90.226.10">
    <property type="entry name" value="2-enoyl-CoA Hydratase, Chain A, domain 1"/>
    <property type="match status" value="1"/>
</dbReference>
<evidence type="ECO:0000256" key="5">
    <source>
        <dbReference type="RuleBase" id="RU003707"/>
    </source>
</evidence>
<accession>A0A2I2KIM4</accession>
<dbReference type="GO" id="GO:0006635">
    <property type="term" value="P:fatty acid beta-oxidation"/>
    <property type="evidence" value="ECO:0007669"/>
    <property type="project" value="TreeGrafter"/>
</dbReference>
<dbReference type="InterPro" id="IPR014748">
    <property type="entry name" value="Enoyl-CoA_hydra_C"/>
</dbReference>
<evidence type="ECO:0000313" key="7">
    <source>
        <dbReference type="Proteomes" id="UP000234331"/>
    </source>
</evidence>
<dbReference type="InterPro" id="IPR001753">
    <property type="entry name" value="Enoyl-CoA_hydra/iso"/>
</dbReference>
<dbReference type="AlphaFoldDB" id="A0A2I2KIM4"/>
<organism evidence="6 7">
    <name type="scientific">Frankia canadensis</name>
    <dbReference type="NCBI Taxonomy" id="1836972"/>
    <lineage>
        <taxon>Bacteria</taxon>
        <taxon>Bacillati</taxon>
        <taxon>Actinomycetota</taxon>
        <taxon>Actinomycetes</taxon>
        <taxon>Frankiales</taxon>
        <taxon>Frankiaceae</taxon>
        <taxon>Frankia</taxon>
    </lineage>
</organism>
<evidence type="ECO:0000256" key="4">
    <source>
        <dbReference type="ARBA" id="ARBA00023717"/>
    </source>
</evidence>
<dbReference type="GO" id="GO:0016853">
    <property type="term" value="F:isomerase activity"/>
    <property type="evidence" value="ECO:0007669"/>
    <property type="project" value="UniProtKB-KW"/>
</dbReference>
<dbReference type="RefSeq" id="WP_207770098.1">
    <property type="nucleotide sequence ID" value="NZ_FZMO01000003.1"/>
</dbReference>
<dbReference type="SUPFAM" id="SSF52096">
    <property type="entry name" value="ClpP/crotonase"/>
    <property type="match status" value="1"/>
</dbReference>
<dbReference type="Pfam" id="PF00378">
    <property type="entry name" value="ECH_1"/>
    <property type="match status" value="1"/>
</dbReference>
<proteinExistence type="inferred from homology"/>
<evidence type="ECO:0000256" key="2">
    <source>
        <dbReference type="ARBA" id="ARBA00023239"/>
    </source>
</evidence>
<comment type="catalytic activity">
    <reaction evidence="3">
        <text>a (3S)-3-hydroxyacyl-CoA = a (2E)-enoyl-CoA + H2O</text>
        <dbReference type="Rhea" id="RHEA:16105"/>
        <dbReference type="ChEBI" id="CHEBI:15377"/>
        <dbReference type="ChEBI" id="CHEBI:57318"/>
        <dbReference type="ChEBI" id="CHEBI:58856"/>
        <dbReference type="EC" id="4.2.1.17"/>
    </reaction>
</comment>
<name>A0A2I2KIM4_9ACTN</name>
<protein>
    <submittedName>
        <fullName evidence="6">Putative enoyl-CoA hydratase/isomerase YngF</fullName>
    </submittedName>
</protein>